<gene>
    <name evidence="1" type="ORF">C826_00377</name>
</gene>
<dbReference type="HOGENOM" id="CLU_3062183_0_0_7"/>
<dbReference type="AlphaFoldDB" id="N2BHW7"/>
<name>N2BHW7_9HELI</name>
<evidence type="ECO:0000313" key="1">
    <source>
        <dbReference type="EMBL" id="EMZ41357.1"/>
    </source>
</evidence>
<accession>N2BHW7</accession>
<reference evidence="1 2" key="1">
    <citation type="submission" date="2013-02" db="EMBL/GenBank/DDBJ databases">
        <title>The Genome Sequence of Helicobacter bilis WiWa.</title>
        <authorList>
            <consortium name="The Broad Institute Genome Sequencing Platform"/>
            <person name="Ward D."/>
            <person name="Overstreet A.-M.C."/>
            <person name="Ramer-Tait A.E."/>
            <person name="Phillips G.J."/>
            <person name="Wannemuehler M.J."/>
            <person name="Walker B."/>
            <person name="Young S.K."/>
            <person name="Zeng Q."/>
            <person name="Gargeya S."/>
            <person name="Fitzgerald M."/>
            <person name="Haas B."/>
            <person name="Abouelleil A."/>
            <person name="Alvarado L."/>
            <person name="Arachchi H.M."/>
            <person name="Berlin A.M."/>
            <person name="Chapman S.B."/>
            <person name="Dewar J."/>
            <person name="Goldberg J."/>
            <person name="Griggs A."/>
            <person name="Gujja S."/>
            <person name="Hansen M."/>
            <person name="Howarth C."/>
            <person name="Imamovic A."/>
            <person name="Larimer J."/>
            <person name="McCowan C."/>
            <person name="Murphy C."/>
            <person name="Neiman D."/>
            <person name="Pearson M."/>
            <person name="Priest M."/>
            <person name="Roberts A."/>
            <person name="Saif S."/>
            <person name="Shea T."/>
            <person name="Sisk P."/>
            <person name="Sykes S."/>
            <person name="Wortman J."/>
            <person name="Nusbaum C."/>
            <person name="Birren B."/>
        </authorList>
    </citation>
    <scope>NUCLEOTIDE SEQUENCE [LARGE SCALE GENOMIC DNA]</scope>
    <source>
        <strain evidence="1 2">WiWa</strain>
    </source>
</reference>
<sequence>MLEIMWKLVLEFIDKRASATQAYCEDMLRFYILKHTHKPSFFVRFVKNSTFVL</sequence>
<dbReference type="Proteomes" id="UP000012527">
    <property type="component" value="Unassembled WGS sequence"/>
</dbReference>
<evidence type="ECO:0000313" key="2">
    <source>
        <dbReference type="Proteomes" id="UP000012527"/>
    </source>
</evidence>
<organism evidence="1 2">
    <name type="scientific">Helicobacter bilis WiWa</name>
    <dbReference type="NCBI Taxonomy" id="1235804"/>
    <lineage>
        <taxon>Bacteria</taxon>
        <taxon>Pseudomonadati</taxon>
        <taxon>Campylobacterota</taxon>
        <taxon>Epsilonproteobacteria</taxon>
        <taxon>Campylobacterales</taxon>
        <taxon>Helicobacteraceae</taxon>
        <taxon>Helicobacter</taxon>
    </lineage>
</organism>
<proteinExistence type="predicted"/>
<protein>
    <submittedName>
        <fullName evidence="1">Uncharacterized protein</fullName>
    </submittedName>
</protein>
<dbReference type="EMBL" id="AQFW01000004">
    <property type="protein sequence ID" value="EMZ41357.1"/>
    <property type="molecule type" value="Genomic_DNA"/>
</dbReference>
<comment type="caution">
    <text evidence="1">The sequence shown here is derived from an EMBL/GenBank/DDBJ whole genome shotgun (WGS) entry which is preliminary data.</text>
</comment>